<dbReference type="GO" id="GO:0000981">
    <property type="term" value="F:DNA-binding transcription factor activity, RNA polymerase II-specific"/>
    <property type="evidence" value="ECO:0007669"/>
    <property type="project" value="InterPro"/>
</dbReference>
<evidence type="ECO:0000256" key="1">
    <source>
        <dbReference type="ARBA" id="ARBA00022723"/>
    </source>
</evidence>
<organism evidence="8 9">
    <name type="scientific">Sungouiella intermedia</name>
    <dbReference type="NCBI Taxonomy" id="45354"/>
    <lineage>
        <taxon>Eukaryota</taxon>
        <taxon>Fungi</taxon>
        <taxon>Dikarya</taxon>
        <taxon>Ascomycota</taxon>
        <taxon>Saccharomycotina</taxon>
        <taxon>Pichiomycetes</taxon>
        <taxon>Metschnikowiaceae</taxon>
        <taxon>Sungouiella</taxon>
    </lineage>
</organism>
<feature type="region of interest" description="Disordered" evidence="5">
    <location>
        <begin position="62"/>
        <end position="92"/>
    </location>
</feature>
<keyword evidence="6" id="KW-0472">Membrane</keyword>
<dbReference type="Gene3D" id="4.10.240.10">
    <property type="entry name" value="Zn(2)-C6 fungal-type DNA-binding domain"/>
    <property type="match status" value="1"/>
</dbReference>
<keyword evidence="4" id="KW-0539">Nucleus</keyword>
<dbReference type="InterPro" id="IPR001138">
    <property type="entry name" value="Zn2Cys6_DnaBD"/>
</dbReference>
<proteinExistence type="predicted"/>
<dbReference type="EMBL" id="LT635764">
    <property type="protein sequence ID" value="SGZ48168.1"/>
    <property type="molecule type" value="Genomic_DNA"/>
</dbReference>
<dbReference type="PROSITE" id="PS50048">
    <property type="entry name" value="ZN2_CY6_FUNGAL_2"/>
    <property type="match status" value="1"/>
</dbReference>
<keyword evidence="6" id="KW-0812">Transmembrane</keyword>
<dbReference type="SMART" id="SM00906">
    <property type="entry name" value="Fungal_trans"/>
    <property type="match status" value="1"/>
</dbReference>
<evidence type="ECO:0000256" key="3">
    <source>
        <dbReference type="ARBA" id="ARBA00023163"/>
    </source>
</evidence>
<evidence type="ECO:0000256" key="6">
    <source>
        <dbReference type="SAM" id="Phobius"/>
    </source>
</evidence>
<dbReference type="SMART" id="SM00066">
    <property type="entry name" value="GAL4"/>
    <property type="match status" value="1"/>
</dbReference>
<dbReference type="Proteomes" id="UP000182259">
    <property type="component" value="Chromosome I"/>
</dbReference>
<dbReference type="InterPro" id="IPR007219">
    <property type="entry name" value="XnlR_reg_dom"/>
</dbReference>
<feature type="domain" description="Zn(2)-C6 fungal-type" evidence="7">
    <location>
        <begin position="22"/>
        <end position="51"/>
    </location>
</feature>
<keyword evidence="6" id="KW-1133">Transmembrane helix</keyword>
<feature type="compositionally biased region" description="Basic and acidic residues" evidence="5">
    <location>
        <begin position="62"/>
        <end position="83"/>
    </location>
</feature>
<dbReference type="Pfam" id="PF00172">
    <property type="entry name" value="Zn_clus"/>
    <property type="match status" value="1"/>
</dbReference>
<accession>A0A1L0BA49</accession>
<evidence type="ECO:0000256" key="2">
    <source>
        <dbReference type="ARBA" id="ARBA00023015"/>
    </source>
</evidence>
<dbReference type="CDD" id="cd00067">
    <property type="entry name" value="GAL4"/>
    <property type="match status" value="1"/>
</dbReference>
<dbReference type="InterPro" id="IPR036864">
    <property type="entry name" value="Zn2-C6_fun-type_DNA-bd_sf"/>
</dbReference>
<dbReference type="PROSITE" id="PS00463">
    <property type="entry name" value="ZN2_CY6_FUNGAL_1"/>
    <property type="match status" value="1"/>
</dbReference>
<evidence type="ECO:0000313" key="9">
    <source>
        <dbReference type="Proteomes" id="UP000182259"/>
    </source>
</evidence>
<sequence>MVMPKRAKRLVNPELRKKVSKACEACKRRKVKCNGQQPCAYCWRKSAKCEYAGIDKRSLRRKLKDDTEEKPKKDWDEKLDLSPKTKPGSGQELNLSGEIIEEVAPLGQFAPDGINTLSPLSSSNGSELAAELQKDENPYENGKLTRFLTNYAGNARFFGESNPLSLLQECRIVFMAIQGPSHFVSDPKIGMVHDEPDRIRRQYPVQVPSREVTSKLLKLFKENINDIYYVFDMAYFEENIVGAFYRNPLGIPPEKICLLYLVLAIGMLFAETSQLVQIEEISEMDPSYFYDSAIIVQRTLDYDGLLWQVEANLLIHFYYQAQPKRTLSWLHLGVAIRLAQGIGLHRRVVNEKYMSARYNTHRRRLWMTLFICDRVSSINLGRPLGINEYEWDDLGTIVSLKDPVENLRLRCQYALSQISAINGKIVENIYHDSSIRLRGAIELANELKVWSLNLPEDLNLKTTFHKITQQDDYNLSYLLVLLHLSQFSGIMLLCKPFFMHVCIRRLKLIEVSDKKNDEFYSNFKNAAIKAAFLSINLISKYVDHNLERLELFATIYGCFFASLILAFTLFEQTRLKSSNKEYIKTLTSAVNRGKTILYDYGDFNATSERWSENLENMLIAIFNDQSGSPSVASLLDDFDMFKEEIVNMNLAENGPQEESINFQETFVPTTFGAITDDDLITANMENPQFLDIFMYK</sequence>
<dbReference type="PANTHER" id="PTHR47424:SF6">
    <property type="entry name" value="PROLINE UTILIZATION TRANS-ACTIVATOR"/>
    <property type="match status" value="1"/>
</dbReference>
<dbReference type="Pfam" id="PF04082">
    <property type="entry name" value="Fungal_trans"/>
    <property type="match status" value="1"/>
</dbReference>
<protein>
    <submittedName>
        <fullName evidence="8">CIC11C00000002721</fullName>
    </submittedName>
</protein>
<dbReference type="PANTHER" id="PTHR47424">
    <property type="entry name" value="REGULATORY PROTEIN GAL4"/>
    <property type="match status" value="1"/>
</dbReference>
<feature type="transmembrane region" description="Helical" evidence="6">
    <location>
        <begin position="551"/>
        <end position="570"/>
    </location>
</feature>
<dbReference type="InterPro" id="IPR051127">
    <property type="entry name" value="Fungal_SecMet_Regulators"/>
</dbReference>
<evidence type="ECO:0000313" key="8">
    <source>
        <dbReference type="EMBL" id="SGZ48168.1"/>
    </source>
</evidence>
<keyword evidence="1" id="KW-0479">Metal-binding</keyword>
<evidence type="ECO:0000259" key="7">
    <source>
        <dbReference type="PROSITE" id="PS50048"/>
    </source>
</evidence>
<dbReference type="AlphaFoldDB" id="A0A1L0BA49"/>
<dbReference type="GO" id="GO:0003677">
    <property type="term" value="F:DNA binding"/>
    <property type="evidence" value="ECO:0007669"/>
    <property type="project" value="InterPro"/>
</dbReference>
<name>A0A1L0BA49_9ASCO</name>
<dbReference type="GO" id="GO:0006351">
    <property type="term" value="P:DNA-templated transcription"/>
    <property type="evidence" value="ECO:0007669"/>
    <property type="project" value="InterPro"/>
</dbReference>
<evidence type="ECO:0000256" key="4">
    <source>
        <dbReference type="ARBA" id="ARBA00023242"/>
    </source>
</evidence>
<keyword evidence="3" id="KW-0804">Transcription</keyword>
<dbReference type="SUPFAM" id="SSF57701">
    <property type="entry name" value="Zn2/Cys6 DNA-binding domain"/>
    <property type="match status" value="1"/>
</dbReference>
<gene>
    <name evidence="8" type="ORF">SAMEA4029009_CIC11G00000002721</name>
</gene>
<dbReference type="CDD" id="cd12148">
    <property type="entry name" value="fungal_TF_MHR"/>
    <property type="match status" value="1"/>
</dbReference>
<reference evidence="8 9" key="1">
    <citation type="submission" date="2016-10" db="EMBL/GenBank/DDBJ databases">
        <authorList>
            <person name="de Groot N.N."/>
        </authorList>
    </citation>
    <scope>NUCLEOTIDE SEQUENCE [LARGE SCALE GENOMIC DNA]</scope>
    <source>
        <strain evidence="8 9">PYCC 4715</strain>
    </source>
</reference>
<keyword evidence="2" id="KW-0805">Transcription regulation</keyword>
<dbReference type="GO" id="GO:0008270">
    <property type="term" value="F:zinc ion binding"/>
    <property type="evidence" value="ECO:0007669"/>
    <property type="project" value="InterPro"/>
</dbReference>
<evidence type="ECO:0000256" key="5">
    <source>
        <dbReference type="SAM" id="MobiDB-lite"/>
    </source>
</evidence>